<evidence type="ECO:0000313" key="3">
    <source>
        <dbReference type="Proteomes" id="UP000237056"/>
    </source>
</evidence>
<dbReference type="PROSITE" id="PS51257">
    <property type="entry name" value="PROKAR_LIPOPROTEIN"/>
    <property type="match status" value="1"/>
</dbReference>
<evidence type="ECO:0000313" key="2">
    <source>
        <dbReference type="EMBL" id="POS00678.1"/>
    </source>
</evidence>
<dbReference type="EMBL" id="PQNY01000032">
    <property type="protein sequence ID" value="POS00678.1"/>
    <property type="molecule type" value="Genomic_DNA"/>
</dbReference>
<keyword evidence="3" id="KW-1185">Reference proteome</keyword>
<comment type="caution">
    <text evidence="2">The sequence shown here is derived from an EMBL/GenBank/DDBJ whole genome shotgun (WGS) entry which is preliminary data.</text>
</comment>
<dbReference type="Proteomes" id="UP000237056">
    <property type="component" value="Unassembled WGS sequence"/>
</dbReference>
<protein>
    <recommendedName>
        <fullName evidence="4">Lipocalin-like protein</fullName>
    </recommendedName>
</protein>
<organism evidence="2 3">
    <name type="scientific">Flavobacterium croceum DSM 17960</name>
    <dbReference type="NCBI Taxonomy" id="1121886"/>
    <lineage>
        <taxon>Bacteria</taxon>
        <taxon>Pseudomonadati</taxon>
        <taxon>Bacteroidota</taxon>
        <taxon>Flavobacteriia</taxon>
        <taxon>Flavobacteriales</taxon>
        <taxon>Flavobacteriaceae</taxon>
        <taxon>Flavobacterium</taxon>
    </lineage>
</organism>
<dbReference type="RefSeq" id="WP_103727112.1">
    <property type="nucleotide sequence ID" value="NZ_PQNY01000032.1"/>
</dbReference>
<keyword evidence="1" id="KW-0732">Signal</keyword>
<dbReference type="OrthoDB" id="983080at2"/>
<dbReference type="AlphaFoldDB" id="A0A2S4N4L7"/>
<feature type="signal peptide" evidence="1">
    <location>
        <begin position="1"/>
        <end position="22"/>
    </location>
</feature>
<gene>
    <name evidence="2" type="ORF">Q361_1327</name>
</gene>
<evidence type="ECO:0000256" key="1">
    <source>
        <dbReference type="SAM" id="SignalP"/>
    </source>
</evidence>
<proteinExistence type="predicted"/>
<accession>A0A2S4N4L7</accession>
<evidence type="ECO:0008006" key="4">
    <source>
        <dbReference type="Google" id="ProtNLM"/>
    </source>
</evidence>
<reference evidence="2 3" key="1">
    <citation type="submission" date="2018-01" db="EMBL/GenBank/DDBJ databases">
        <title>Genomic Encyclopedia of Type Strains, Phase I: the one thousand microbial genomes (KMG-I) project.</title>
        <authorList>
            <person name="Goeker M."/>
        </authorList>
    </citation>
    <scope>NUCLEOTIDE SEQUENCE [LARGE SCALE GENOMIC DNA]</scope>
    <source>
        <strain evidence="2 3">DSM 17960</strain>
    </source>
</reference>
<name>A0A2S4N4L7_9FLAO</name>
<sequence>MINKKKHINSFLAGFLTLFFIACNNNKQTKNNNLTNSNVLDSVNHGYNELANPNKLKNLTVSDYNSDNLDVENIVKPKKSTINTKLDTNLLFGIWTLDPKGPHADFELTNKSFFVVDYDGNGNMPYELIDNNLKIYYNDFTQEGHIVSVDKDTLKIIWEHTEHINSYVKWTN</sequence>
<feature type="chain" id="PRO_5015739196" description="Lipocalin-like protein" evidence="1">
    <location>
        <begin position="23"/>
        <end position="172"/>
    </location>
</feature>